<keyword evidence="2" id="KW-0812">Transmembrane</keyword>
<feature type="transmembrane region" description="Helical" evidence="2">
    <location>
        <begin position="101"/>
        <end position="122"/>
    </location>
</feature>
<sequence>MPMRHAQRKHIIHSLSSLLYQLHTVSFLLSPRLWPLLCRIATQFQFSRPRDIDSQRSLRFWFILVVLVNLQSFYNHIFKGPAEGRSIILDFVGIAHKPSKVFLLSLDSLIVFLEFILIIIAYETSFVLASPPDTSDPLLPHPIPPSSALSLTLGDPDTKPLDSTSAAYNDEPEYIVDIRLGPLLRRLRNPPTPPPPQQNNPSDELLPLPNTTSFQLSQSLNMLARARARMRERAARAADNQRTDQSAGESDRTRERQSGEPREERTVPGGLREEGEDGS</sequence>
<feature type="domain" description="DUF1746" evidence="3">
    <location>
        <begin position="15"/>
        <end position="116"/>
    </location>
</feature>
<dbReference type="Pfam" id="PF08508">
    <property type="entry name" value="DUF1746"/>
    <property type="match status" value="1"/>
</dbReference>
<protein>
    <recommendedName>
        <fullName evidence="3">DUF1746 domain-containing protein</fullName>
    </recommendedName>
</protein>
<dbReference type="InterPro" id="IPR013715">
    <property type="entry name" value="DUF1746"/>
</dbReference>
<organism evidence="4 5">
    <name type="scientific">Dichomitus squalens</name>
    <dbReference type="NCBI Taxonomy" id="114155"/>
    <lineage>
        <taxon>Eukaryota</taxon>
        <taxon>Fungi</taxon>
        <taxon>Dikarya</taxon>
        <taxon>Basidiomycota</taxon>
        <taxon>Agaricomycotina</taxon>
        <taxon>Agaricomycetes</taxon>
        <taxon>Polyporales</taxon>
        <taxon>Polyporaceae</taxon>
        <taxon>Dichomitus</taxon>
    </lineage>
</organism>
<evidence type="ECO:0000313" key="4">
    <source>
        <dbReference type="EMBL" id="TBU64472.1"/>
    </source>
</evidence>
<feature type="compositionally biased region" description="Basic and acidic residues" evidence="1">
    <location>
        <begin position="229"/>
        <end position="242"/>
    </location>
</feature>
<evidence type="ECO:0000259" key="3">
    <source>
        <dbReference type="Pfam" id="PF08508"/>
    </source>
</evidence>
<dbReference type="AlphaFoldDB" id="A0A4Q9QA17"/>
<feature type="region of interest" description="Disordered" evidence="1">
    <location>
        <begin position="228"/>
        <end position="279"/>
    </location>
</feature>
<reference evidence="4 5" key="1">
    <citation type="submission" date="2019-01" db="EMBL/GenBank/DDBJ databases">
        <title>Draft genome sequences of three monokaryotic isolates of the white-rot basidiomycete fungus Dichomitus squalens.</title>
        <authorList>
            <consortium name="DOE Joint Genome Institute"/>
            <person name="Lopez S.C."/>
            <person name="Andreopoulos B."/>
            <person name="Pangilinan J."/>
            <person name="Lipzen A."/>
            <person name="Riley R."/>
            <person name="Ahrendt S."/>
            <person name="Ng V."/>
            <person name="Barry K."/>
            <person name="Daum C."/>
            <person name="Grigoriev I.V."/>
            <person name="Hilden K.S."/>
            <person name="Makela M.R."/>
            <person name="de Vries R.P."/>
        </authorList>
    </citation>
    <scope>NUCLEOTIDE SEQUENCE [LARGE SCALE GENOMIC DNA]</scope>
    <source>
        <strain evidence="4 5">CBS 464.89</strain>
    </source>
</reference>
<evidence type="ECO:0000313" key="5">
    <source>
        <dbReference type="Proteomes" id="UP000292082"/>
    </source>
</evidence>
<name>A0A4Q9QA17_9APHY</name>
<keyword evidence="2" id="KW-1133">Transmembrane helix</keyword>
<keyword evidence="5" id="KW-1185">Reference proteome</keyword>
<dbReference type="Proteomes" id="UP000292082">
    <property type="component" value="Unassembled WGS sequence"/>
</dbReference>
<evidence type="ECO:0000256" key="1">
    <source>
        <dbReference type="SAM" id="MobiDB-lite"/>
    </source>
</evidence>
<feature type="region of interest" description="Disordered" evidence="1">
    <location>
        <begin position="185"/>
        <end position="210"/>
    </location>
</feature>
<feature type="compositionally biased region" description="Basic and acidic residues" evidence="1">
    <location>
        <begin position="249"/>
        <end position="266"/>
    </location>
</feature>
<proteinExistence type="predicted"/>
<accession>A0A4Q9QA17</accession>
<evidence type="ECO:0000256" key="2">
    <source>
        <dbReference type="SAM" id="Phobius"/>
    </source>
</evidence>
<keyword evidence="2" id="KW-0472">Membrane</keyword>
<gene>
    <name evidence="4" type="ORF">BD310DRAFT_914719</name>
</gene>
<dbReference type="EMBL" id="ML145086">
    <property type="protein sequence ID" value="TBU64472.1"/>
    <property type="molecule type" value="Genomic_DNA"/>
</dbReference>